<evidence type="ECO:0000256" key="1">
    <source>
        <dbReference type="SAM" id="MobiDB-lite"/>
    </source>
</evidence>
<name>A0A326UFH0_THEHA</name>
<organism evidence="3 4">
    <name type="scientific">Thermosporothrix hazakensis</name>
    <dbReference type="NCBI Taxonomy" id="644383"/>
    <lineage>
        <taxon>Bacteria</taxon>
        <taxon>Bacillati</taxon>
        <taxon>Chloroflexota</taxon>
        <taxon>Ktedonobacteria</taxon>
        <taxon>Ktedonobacterales</taxon>
        <taxon>Thermosporotrichaceae</taxon>
        <taxon>Thermosporothrix</taxon>
    </lineage>
</organism>
<proteinExistence type="predicted"/>
<reference evidence="3 4" key="1">
    <citation type="submission" date="2018-06" db="EMBL/GenBank/DDBJ databases">
        <title>Genomic Encyclopedia of Archaeal and Bacterial Type Strains, Phase II (KMG-II): from individual species to whole genera.</title>
        <authorList>
            <person name="Goeker M."/>
        </authorList>
    </citation>
    <scope>NUCLEOTIDE SEQUENCE [LARGE SCALE GENOMIC DNA]</scope>
    <source>
        <strain evidence="3 4">ATCC BAA-1881</strain>
    </source>
</reference>
<feature type="transmembrane region" description="Helical" evidence="2">
    <location>
        <begin position="155"/>
        <end position="176"/>
    </location>
</feature>
<sequence length="282" mass="30396">MRIAEEPLLRSRLSGLLLALLGALSLFVWTASVARAAEVKIFDRAGVLNIGRVEEAAKKLEYPIKIYTMKSFRGSSDSFVRAAEKEITAKNQIVLALNTGTKDIALAYGKDVKLSGNQVKEAVDALENTYERKGNYTEAVLAALEKLPQQSGGGWLVPVLILGVLVIGGIALFLFLKRRQNEAQPHEATGFTPMHQPEAPNYDYYRQPVYDEAPQQGGMNPLVAGGIGAVAGGLVGYALGSQQAQHEAENQEDLVGGSVYEDIDAEDESFGSSGFDSDDEGF</sequence>
<gene>
    <name evidence="3" type="ORF">EI42_01281</name>
</gene>
<protein>
    <submittedName>
        <fullName evidence="3">Uncharacterized protein</fullName>
    </submittedName>
</protein>
<keyword evidence="2" id="KW-1133">Transmembrane helix</keyword>
<dbReference type="AlphaFoldDB" id="A0A326UFH0"/>
<dbReference type="EMBL" id="QKUF01000002">
    <property type="protein sequence ID" value="PZW34444.1"/>
    <property type="molecule type" value="Genomic_DNA"/>
</dbReference>
<feature type="region of interest" description="Disordered" evidence="1">
    <location>
        <begin position="246"/>
        <end position="282"/>
    </location>
</feature>
<comment type="caution">
    <text evidence="3">The sequence shown here is derived from an EMBL/GenBank/DDBJ whole genome shotgun (WGS) entry which is preliminary data.</text>
</comment>
<keyword evidence="2" id="KW-0812">Transmembrane</keyword>
<dbReference type="Gene3D" id="3.10.310.50">
    <property type="match status" value="1"/>
</dbReference>
<dbReference type="OrthoDB" id="4568918at2"/>
<evidence type="ECO:0000313" key="4">
    <source>
        <dbReference type="Proteomes" id="UP000248806"/>
    </source>
</evidence>
<evidence type="ECO:0000313" key="3">
    <source>
        <dbReference type="EMBL" id="PZW34444.1"/>
    </source>
</evidence>
<dbReference type="Proteomes" id="UP000248806">
    <property type="component" value="Unassembled WGS sequence"/>
</dbReference>
<evidence type="ECO:0000256" key="2">
    <source>
        <dbReference type="SAM" id="Phobius"/>
    </source>
</evidence>
<keyword evidence="4" id="KW-1185">Reference proteome</keyword>
<accession>A0A326UFH0</accession>
<dbReference type="RefSeq" id="WP_111319995.1">
    <property type="nucleotide sequence ID" value="NZ_BIFX01000001.1"/>
</dbReference>
<keyword evidence="2" id="KW-0472">Membrane</keyword>
<dbReference type="CDD" id="cd12087">
    <property type="entry name" value="TM_EGFR-like"/>
    <property type="match status" value="1"/>
</dbReference>